<dbReference type="GO" id="GO:0008757">
    <property type="term" value="F:S-adenosylmethionine-dependent methyltransferase activity"/>
    <property type="evidence" value="ECO:0007669"/>
    <property type="project" value="InterPro"/>
</dbReference>
<dbReference type="Gene3D" id="3.40.50.150">
    <property type="entry name" value="Vaccinia Virus protein VP39"/>
    <property type="match status" value="1"/>
</dbReference>
<feature type="domain" description="Methyltransferase type 11" evidence="2">
    <location>
        <begin position="69"/>
        <end position="163"/>
    </location>
</feature>
<evidence type="ECO:0000256" key="1">
    <source>
        <dbReference type="ARBA" id="ARBA00022679"/>
    </source>
</evidence>
<dbReference type="RefSeq" id="WP_078402296.1">
    <property type="nucleotide sequence ID" value="NZ_CP016377.1"/>
</dbReference>
<dbReference type="InterPro" id="IPR050447">
    <property type="entry name" value="Erg6_SMT_methyltransf"/>
</dbReference>
<accession>A0AAJ3NF06</accession>
<keyword evidence="3" id="KW-0489">Methyltransferase</keyword>
<keyword evidence="1" id="KW-0808">Transferase</keyword>
<sequence length="265" mass="29914">MKANNSNKLNESHNQKVWDQLSSMDCEWSRPVSSEIINAARAGKWEVRLTHDSLPKGWLDNVMGMKILCLASAGGQQAPVLAAAGAAVTVFDISENQLEKDRLVAERDHLNLEIIQGDMRDLSMFEDESFDCIFHPISNLYIPDVQPVWNECFRVLKPGGKLLSSFYNPVLFVADRNPEYLQQGVIKPRYKIPFSDLTDIDEELLQAKKEKNEALTFGHSLSQLIGGQLESGFLIKGFHESFAPVPRFLIEKYMPGFLATWSIKL</sequence>
<comment type="caution">
    <text evidence="3">The sequence shown here is derived from an EMBL/GenBank/DDBJ whole genome shotgun (WGS) entry which is preliminary data.</text>
</comment>
<proteinExistence type="predicted"/>
<protein>
    <submittedName>
        <fullName evidence="3">Methyltransferase</fullName>
    </submittedName>
</protein>
<dbReference type="CDD" id="cd02440">
    <property type="entry name" value="AdoMet_MTases"/>
    <property type="match status" value="1"/>
</dbReference>
<organism evidence="3 4">
    <name type="scientific">Elizabethkingia ursingii</name>
    <dbReference type="NCBI Taxonomy" id="1756150"/>
    <lineage>
        <taxon>Bacteria</taxon>
        <taxon>Pseudomonadati</taxon>
        <taxon>Bacteroidota</taxon>
        <taxon>Flavobacteriia</taxon>
        <taxon>Flavobacteriales</taxon>
        <taxon>Weeksellaceae</taxon>
        <taxon>Elizabethkingia</taxon>
    </lineage>
</organism>
<dbReference type="GO" id="GO:0032259">
    <property type="term" value="P:methylation"/>
    <property type="evidence" value="ECO:0007669"/>
    <property type="project" value="UniProtKB-KW"/>
</dbReference>
<name>A0AAJ3NF06_9FLAO</name>
<dbReference type="Pfam" id="PF08241">
    <property type="entry name" value="Methyltransf_11"/>
    <property type="match status" value="1"/>
</dbReference>
<gene>
    <name evidence="3" type="ORF">BAY32_17475</name>
</gene>
<evidence type="ECO:0000259" key="2">
    <source>
        <dbReference type="Pfam" id="PF08241"/>
    </source>
</evidence>
<dbReference type="AlphaFoldDB" id="A0AAJ3NF06"/>
<dbReference type="PANTHER" id="PTHR44068">
    <property type="entry name" value="ZGC:194242"/>
    <property type="match status" value="1"/>
</dbReference>
<dbReference type="InterPro" id="IPR029063">
    <property type="entry name" value="SAM-dependent_MTases_sf"/>
</dbReference>
<dbReference type="InterPro" id="IPR013216">
    <property type="entry name" value="Methyltransf_11"/>
</dbReference>
<dbReference type="Proteomes" id="UP000190816">
    <property type="component" value="Unassembled WGS sequence"/>
</dbReference>
<evidence type="ECO:0000313" key="3">
    <source>
        <dbReference type="EMBL" id="OPB79488.1"/>
    </source>
</evidence>
<dbReference type="SUPFAM" id="SSF53335">
    <property type="entry name" value="S-adenosyl-L-methionine-dependent methyltransferases"/>
    <property type="match status" value="1"/>
</dbReference>
<dbReference type="KEGG" id="ego:BBD34_02960"/>
<dbReference type="EMBL" id="MAIC01000004">
    <property type="protein sequence ID" value="OPB79488.1"/>
    <property type="molecule type" value="Genomic_DNA"/>
</dbReference>
<reference evidence="3 4" key="1">
    <citation type="submission" date="2016-06" db="EMBL/GenBank/DDBJ databases">
        <authorList>
            <person name="Nicholson A.C."/>
        </authorList>
    </citation>
    <scope>NUCLEOTIDE SEQUENCE [LARGE SCALE GENOMIC DNA]</scope>
    <source>
        <strain evidence="3 4">G4123</strain>
    </source>
</reference>
<evidence type="ECO:0000313" key="4">
    <source>
        <dbReference type="Proteomes" id="UP000190816"/>
    </source>
</evidence>
<dbReference type="PANTHER" id="PTHR44068:SF11">
    <property type="entry name" value="GERANYL DIPHOSPHATE 2-C-METHYLTRANSFERASE"/>
    <property type="match status" value="1"/>
</dbReference>